<dbReference type="EMBL" id="JACEFO010001700">
    <property type="protein sequence ID" value="KAF8719394.1"/>
    <property type="molecule type" value="Genomic_DNA"/>
</dbReference>
<evidence type="ECO:0000256" key="1">
    <source>
        <dbReference type="SAM" id="MobiDB-lite"/>
    </source>
</evidence>
<evidence type="ECO:0000313" key="2">
    <source>
        <dbReference type="EMBL" id="KAF8719394.1"/>
    </source>
</evidence>
<accession>A0A835CB76</accession>
<reference evidence="2" key="1">
    <citation type="submission" date="2020-07" db="EMBL/GenBank/DDBJ databases">
        <title>Genome sequence and genetic diversity analysis of an under-domesticated orphan crop, white fonio (Digitaria exilis).</title>
        <authorList>
            <person name="Bennetzen J.L."/>
            <person name="Chen S."/>
            <person name="Ma X."/>
            <person name="Wang X."/>
            <person name="Yssel A.E.J."/>
            <person name="Chaluvadi S.R."/>
            <person name="Johnson M."/>
            <person name="Gangashetty P."/>
            <person name="Hamidou F."/>
            <person name="Sanogo M.D."/>
            <person name="Zwaenepoel A."/>
            <person name="Wallace J."/>
            <person name="Van De Peer Y."/>
            <person name="Van Deynze A."/>
        </authorList>
    </citation>
    <scope>NUCLEOTIDE SEQUENCE</scope>
    <source>
        <tissue evidence="2">Leaves</tissue>
    </source>
</reference>
<protein>
    <submittedName>
        <fullName evidence="2">Uncharacterized protein</fullName>
    </submittedName>
</protein>
<gene>
    <name evidence="2" type="ORF">HU200_024104</name>
</gene>
<feature type="region of interest" description="Disordered" evidence="1">
    <location>
        <begin position="62"/>
        <end position="88"/>
    </location>
</feature>
<organism evidence="2 3">
    <name type="scientific">Digitaria exilis</name>
    <dbReference type="NCBI Taxonomy" id="1010633"/>
    <lineage>
        <taxon>Eukaryota</taxon>
        <taxon>Viridiplantae</taxon>
        <taxon>Streptophyta</taxon>
        <taxon>Embryophyta</taxon>
        <taxon>Tracheophyta</taxon>
        <taxon>Spermatophyta</taxon>
        <taxon>Magnoliopsida</taxon>
        <taxon>Liliopsida</taxon>
        <taxon>Poales</taxon>
        <taxon>Poaceae</taxon>
        <taxon>PACMAD clade</taxon>
        <taxon>Panicoideae</taxon>
        <taxon>Panicodae</taxon>
        <taxon>Paniceae</taxon>
        <taxon>Anthephorinae</taxon>
        <taxon>Digitaria</taxon>
    </lineage>
</organism>
<keyword evidence="3" id="KW-1185">Reference proteome</keyword>
<dbReference type="Gene3D" id="3.30.430.20">
    <property type="entry name" value="Gnk2 domain, C-X8-C-X2-C motif"/>
    <property type="match status" value="1"/>
</dbReference>
<name>A0A835CB76_9POAL</name>
<feature type="compositionally biased region" description="Polar residues" evidence="1">
    <location>
        <begin position="67"/>
        <end position="88"/>
    </location>
</feature>
<dbReference type="Proteomes" id="UP000636709">
    <property type="component" value="Unassembled WGS sequence"/>
</dbReference>
<evidence type="ECO:0000313" key="3">
    <source>
        <dbReference type="Proteomes" id="UP000636709"/>
    </source>
</evidence>
<comment type="caution">
    <text evidence="2">The sequence shown here is derived from an EMBL/GenBank/DDBJ whole genome shotgun (WGS) entry which is preliminary data.</text>
</comment>
<sequence>MDSLVLVSRLLTTTANDDNPVASCPSDTNYTHGSAFQANLDILLSSLPATTAGASTGFATNTTGSSCSAAPTSSTHQKNKYNSYGVTL</sequence>
<dbReference type="InterPro" id="IPR038408">
    <property type="entry name" value="GNK2_sf"/>
</dbReference>
<proteinExistence type="predicted"/>
<dbReference type="AlphaFoldDB" id="A0A835CB76"/>